<reference evidence="11" key="1">
    <citation type="journal article" name="DNA Res.">
        <title>The physiological potential of anammox bacteria as revealed by their core genome structure.</title>
        <authorList>
            <person name="Okubo T."/>
            <person name="Toyoda A."/>
            <person name="Fukuhara K."/>
            <person name="Uchiyama I."/>
            <person name="Harigaya Y."/>
            <person name="Kuroiwa M."/>
            <person name="Suzuki T."/>
            <person name="Murakami Y."/>
            <person name="Suwa Y."/>
            <person name="Takami H."/>
        </authorList>
    </citation>
    <scope>NUCLEOTIDE SEQUENCE</scope>
    <source>
        <strain evidence="11">317325-3</strain>
    </source>
</reference>
<dbReference type="HAMAP" id="MF_00197">
    <property type="entry name" value="DAP_epimerase"/>
    <property type="match status" value="1"/>
</dbReference>
<feature type="active site" evidence="10">
    <location>
        <position position="75"/>
    </location>
</feature>
<evidence type="ECO:0000256" key="3">
    <source>
        <dbReference type="ARBA" id="ARBA00013080"/>
    </source>
</evidence>
<dbReference type="GO" id="GO:0005829">
    <property type="term" value="C:cytosol"/>
    <property type="evidence" value="ECO:0007669"/>
    <property type="project" value="TreeGrafter"/>
</dbReference>
<comment type="function">
    <text evidence="9">Catalyzes the stereoinversion of LL-2,6-diaminopimelate (L,L-DAP) to meso-diaminopimelate (meso-DAP), a precursor of L-lysine and an essential component of the bacterial peptidoglycan.</text>
</comment>
<dbReference type="Pfam" id="PF01678">
    <property type="entry name" value="DAP_epimerase"/>
    <property type="match status" value="2"/>
</dbReference>
<feature type="binding site" evidence="9">
    <location>
        <position position="66"/>
    </location>
    <ligand>
        <name>substrate</name>
    </ligand>
</feature>
<dbReference type="SUPFAM" id="SSF54506">
    <property type="entry name" value="Diaminopimelate epimerase-like"/>
    <property type="match status" value="1"/>
</dbReference>
<dbReference type="GO" id="GO:0009089">
    <property type="term" value="P:lysine biosynthetic process via diaminopimelate"/>
    <property type="evidence" value="ECO:0007669"/>
    <property type="project" value="UniProtKB-UniRule"/>
</dbReference>
<gene>
    <name evidence="9" type="primary">dapF</name>
    <name evidence="11" type="ORF">DSYM_27340</name>
</gene>
<dbReference type="PANTHER" id="PTHR31689:SF0">
    <property type="entry name" value="DIAMINOPIMELATE EPIMERASE"/>
    <property type="match status" value="1"/>
</dbReference>
<evidence type="ECO:0000256" key="10">
    <source>
        <dbReference type="PROSITE-ProRule" id="PRU10125"/>
    </source>
</evidence>
<evidence type="ECO:0000313" key="11">
    <source>
        <dbReference type="EMBL" id="BBO22035.1"/>
    </source>
</evidence>
<comment type="subunit">
    <text evidence="9">Homodimer.</text>
</comment>
<comment type="similarity">
    <text evidence="2 9">Belongs to the diaminopimelate epimerase family.</text>
</comment>
<comment type="catalytic activity">
    <reaction evidence="8 9">
        <text>(2S,6S)-2,6-diaminopimelate = meso-2,6-diaminopimelate</text>
        <dbReference type="Rhea" id="RHEA:15393"/>
        <dbReference type="ChEBI" id="CHEBI:57609"/>
        <dbReference type="ChEBI" id="CHEBI:57791"/>
        <dbReference type="EC" id="5.1.1.7"/>
    </reaction>
</comment>
<dbReference type="Gene3D" id="3.10.310.10">
    <property type="entry name" value="Diaminopimelate Epimerase, Chain A, domain 1"/>
    <property type="match status" value="2"/>
</dbReference>
<evidence type="ECO:0000256" key="8">
    <source>
        <dbReference type="ARBA" id="ARBA00051712"/>
    </source>
</evidence>
<evidence type="ECO:0000256" key="4">
    <source>
        <dbReference type="ARBA" id="ARBA00022490"/>
    </source>
</evidence>
<feature type="binding site" evidence="9">
    <location>
        <begin position="76"/>
        <end position="77"/>
    </location>
    <ligand>
        <name>substrate</name>
    </ligand>
</feature>
<feature type="site" description="Could be important to modulate the pK values of the two catalytic cysteine residues" evidence="9">
    <location>
        <position position="161"/>
    </location>
</feature>
<feature type="binding site" evidence="9">
    <location>
        <position position="192"/>
    </location>
    <ligand>
        <name>substrate</name>
    </ligand>
</feature>
<comment type="pathway">
    <text evidence="1 9">Amino-acid biosynthesis; L-lysine biosynthesis via DAP pathway; DL-2,6-diaminopimelate from LL-2,6-diaminopimelate: step 1/1.</text>
</comment>
<keyword evidence="6 9" id="KW-0457">Lysine biosynthesis</keyword>
<accession>A0A809RCE9</accession>
<dbReference type="Proteomes" id="UP000662914">
    <property type="component" value="Chromosome"/>
</dbReference>
<dbReference type="KEGG" id="ddz:DSYM_27340"/>
<feature type="binding site" evidence="9">
    <location>
        <position position="46"/>
    </location>
    <ligand>
        <name>substrate</name>
    </ligand>
</feature>
<dbReference type="PROSITE" id="PS01326">
    <property type="entry name" value="DAP_EPIMERASE"/>
    <property type="match status" value="1"/>
</dbReference>
<dbReference type="EMBL" id="AP021857">
    <property type="protein sequence ID" value="BBO22035.1"/>
    <property type="molecule type" value="Genomic_DNA"/>
</dbReference>
<feature type="binding site" evidence="9">
    <location>
        <position position="159"/>
    </location>
    <ligand>
        <name>substrate</name>
    </ligand>
</feature>
<feature type="site" description="Could be important to modulate the pK values of the two catalytic cysteine residues" evidence="9">
    <location>
        <position position="210"/>
    </location>
</feature>
<protein>
    <recommendedName>
        <fullName evidence="3 9">Diaminopimelate epimerase</fullName>
        <shortName evidence="9">DAP epimerase</shortName>
        <ecNumber evidence="3 9">5.1.1.7</ecNumber>
    </recommendedName>
    <alternativeName>
        <fullName evidence="9">PLP-independent amino acid racemase</fullName>
    </alternativeName>
</protein>
<dbReference type="NCBIfam" id="TIGR00652">
    <property type="entry name" value="DapF"/>
    <property type="match status" value="1"/>
</dbReference>
<dbReference type="PANTHER" id="PTHR31689">
    <property type="entry name" value="DIAMINOPIMELATE EPIMERASE, CHLOROPLASTIC"/>
    <property type="match status" value="1"/>
</dbReference>
<keyword evidence="7 9" id="KW-0413">Isomerase</keyword>
<dbReference type="InterPro" id="IPR018510">
    <property type="entry name" value="DAP_epimerase_AS"/>
</dbReference>
<evidence type="ECO:0000256" key="6">
    <source>
        <dbReference type="ARBA" id="ARBA00023154"/>
    </source>
</evidence>
<feature type="binding site" evidence="9">
    <location>
        <position position="13"/>
    </location>
    <ligand>
        <name>substrate</name>
    </ligand>
</feature>
<evidence type="ECO:0000256" key="9">
    <source>
        <dbReference type="HAMAP-Rule" id="MF_00197"/>
    </source>
</evidence>
<dbReference type="EC" id="5.1.1.7" evidence="3 9"/>
<dbReference type="FunFam" id="3.10.310.10:FF:000001">
    <property type="entry name" value="Diaminopimelate epimerase"/>
    <property type="match status" value="1"/>
</dbReference>
<keyword evidence="5 9" id="KW-0028">Amino-acid biosynthesis</keyword>
<evidence type="ECO:0000256" key="7">
    <source>
        <dbReference type="ARBA" id="ARBA00023235"/>
    </source>
</evidence>
<sequence length="277" mass="29677">MRIKFTKMHGLGNDFVVLDAVNQAIDLTPARARFLADRHFGVGCDQILVVEPSARPDADFRYRIFNADGGEVEQCGNGARCFVRFVHDKGLTAKRAIRVETRGGLIEPRLEHDGLVTVDMGVPRFEPSHVPFVTGSDALVQPLQLDGAGVDITALSMGNPHAVQAVANVDTAPVAEQGPLIENHPRFPQRVNAGFMQVVDRHAIRLRVYERGAGETLACGSGACAAVVAGIARGLLDSPVRVAMRGGELTIAWGGPGQPVRMTGPAVTVFDSEIEIQ</sequence>
<evidence type="ECO:0000313" key="12">
    <source>
        <dbReference type="Proteomes" id="UP000662914"/>
    </source>
</evidence>
<dbReference type="GO" id="GO:0008837">
    <property type="term" value="F:diaminopimelate epimerase activity"/>
    <property type="evidence" value="ECO:0007669"/>
    <property type="project" value="UniProtKB-UniRule"/>
</dbReference>
<proteinExistence type="inferred from homology"/>
<evidence type="ECO:0000256" key="1">
    <source>
        <dbReference type="ARBA" id="ARBA00005196"/>
    </source>
</evidence>
<feature type="active site" description="Proton donor" evidence="9">
    <location>
        <position position="75"/>
    </location>
</feature>
<organism evidence="11 12">
    <name type="scientific">Candidatus Desulfobacillus denitrificans</name>
    <dbReference type="NCBI Taxonomy" id="2608985"/>
    <lineage>
        <taxon>Bacteria</taxon>
        <taxon>Pseudomonadati</taxon>
        <taxon>Pseudomonadota</taxon>
        <taxon>Betaproteobacteria</taxon>
        <taxon>Candidatus Desulfobacillus</taxon>
    </lineage>
</organism>
<dbReference type="UniPathway" id="UPA00034">
    <property type="reaction ID" value="UER00025"/>
</dbReference>
<dbReference type="InterPro" id="IPR001653">
    <property type="entry name" value="DAP_epimerase_DapF"/>
</dbReference>
<keyword evidence="4 9" id="KW-0963">Cytoplasm</keyword>
<comment type="subcellular location">
    <subcellularLocation>
        <location evidence="9">Cytoplasm</location>
    </subcellularLocation>
</comment>
<feature type="binding site" evidence="9">
    <location>
        <begin position="220"/>
        <end position="221"/>
    </location>
    <ligand>
        <name>substrate</name>
    </ligand>
</feature>
<feature type="active site" description="Proton acceptor" evidence="9">
    <location>
        <position position="219"/>
    </location>
</feature>
<evidence type="ECO:0000256" key="5">
    <source>
        <dbReference type="ARBA" id="ARBA00022605"/>
    </source>
</evidence>
<feature type="binding site" evidence="9">
    <location>
        <begin position="210"/>
        <end position="211"/>
    </location>
    <ligand>
        <name>substrate</name>
    </ligand>
</feature>
<dbReference type="AlphaFoldDB" id="A0A809RCE9"/>
<name>A0A809RCE9_9PROT</name>
<evidence type="ECO:0000256" key="2">
    <source>
        <dbReference type="ARBA" id="ARBA00010219"/>
    </source>
</evidence>